<sequence>MKELPPELWAQIARQLPPKHLIALMGFNRVFLELALEDCYKAFLLPPISRPVQERLDLLSNDDTLAQRVRTIVVRPLVADSSHKWLDLQSTRLRLIAPHAFLCKKLTGRAFPTRRGLKCAFDIIMGLLNEVLPRFKNVDALLIVQEKCQIPRPGKEEPDLPLPQIPWDVYSINLQRLEVVMPLQPTTTSCLPFGVDLPKLTVFKFHVRCRDACRTSGPKSMPESIGPLINQFQQSLKVLRVFWDCWSVNMDALFNQLGRFPHLTSLEACSSFRALTFIKQHADLLKELSYITDGRQSSETFGDIQFDRLETLSLSFWCTGCTWWTNPTPMLTSTLSTLRILHIHAFLDSSATLDKFLMTAARIAETEGRENPLQHLCIIVLNISPITLSSIARAFPKLRSLMIKIVSIAHFDNKCSVEAETYPYTMAHPDEEFIEKDQEAFTNLPSWGLEDVRIQRIGLGEPIAHWGLMSLLSKWAPNIRDFNFSGHRDFPSFGESRWCQNRLDGP</sequence>
<dbReference type="Gene3D" id="3.80.10.10">
    <property type="entry name" value="Ribonuclease Inhibitor"/>
    <property type="match status" value="1"/>
</dbReference>
<organism evidence="1 2">
    <name type="scientific">Coprinopsis marcescibilis</name>
    <name type="common">Agaric fungus</name>
    <name type="synonym">Psathyrella marcescibilis</name>
    <dbReference type="NCBI Taxonomy" id="230819"/>
    <lineage>
        <taxon>Eukaryota</taxon>
        <taxon>Fungi</taxon>
        <taxon>Dikarya</taxon>
        <taxon>Basidiomycota</taxon>
        <taxon>Agaricomycotina</taxon>
        <taxon>Agaricomycetes</taxon>
        <taxon>Agaricomycetidae</taxon>
        <taxon>Agaricales</taxon>
        <taxon>Agaricineae</taxon>
        <taxon>Psathyrellaceae</taxon>
        <taxon>Coprinopsis</taxon>
    </lineage>
</organism>
<keyword evidence="2" id="KW-1185">Reference proteome</keyword>
<dbReference type="OrthoDB" id="3071584at2759"/>
<evidence type="ECO:0000313" key="1">
    <source>
        <dbReference type="EMBL" id="TFK22108.1"/>
    </source>
</evidence>
<dbReference type="InterPro" id="IPR032675">
    <property type="entry name" value="LRR_dom_sf"/>
</dbReference>
<dbReference type="AlphaFoldDB" id="A0A5C3L1M2"/>
<evidence type="ECO:0000313" key="2">
    <source>
        <dbReference type="Proteomes" id="UP000307440"/>
    </source>
</evidence>
<proteinExistence type="predicted"/>
<gene>
    <name evidence="1" type="ORF">FA15DRAFT_49825</name>
</gene>
<dbReference type="Proteomes" id="UP000307440">
    <property type="component" value="Unassembled WGS sequence"/>
</dbReference>
<reference evidence="1 2" key="1">
    <citation type="journal article" date="2019" name="Nat. Ecol. Evol.">
        <title>Megaphylogeny resolves global patterns of mushroom evolution.</title>
        <authorList>
            <person name="Varga T."/>
            <person name="Krizsan K."/>
            <person name="Foldi C."/>
            <person name="Dima B."/>
            <person name="Sanchez-Garcia M."/>
            <person name="Sanchez-Ramirez S."/>
            <person name="Szollosi G.J."/>
            <person name="Szarkandi J.G."/>
            <person name="Papp V."/>
            <person name="Albert L."/>
            <person name="Andreopoulos W."/>
            <person name="Angelini C."/>
            <person name="Antonin V."/>
            <person name="Barry K.W."/>
            <person name="Bougher N.L."/>
            <person name="Buchanan P."/>
            <person name="Buyck B."/>
            <person name="Bense V."/>
            <person name="Catcheside P."/>
            <person name="Chovatia M."/>
            <person name="Cooper J."/>
            <person name="Damon W."/>
            <person name="Desjardin D."/>
            <person name="Finy P."/>
            <person name="Geml J."/>
            <person name="Haridas S."/>
            <person name="Hughes K."/>
            <person name="Justo A."/>
            <person name="Karasinski D."/>
            <person name="Kautmanova I."/>
            <person name="Kiss B."/>
            <person name="Kocsube S."/>
            <person name="Kotiranta H."/>
            <person name="LaButti K.M."/>
            <person name="Lechner B.E."/>
            <person name="Liimatainen K."/>
            <person name="Lipzen A."/>
            <person name="Lukacs Z."/>
            <person name="Mihaltcheva S."/>
            <person name="Morgado L.N."/>
            <person name="Niskanen T."/>
            <person name="Noordeloos M.E."/>
            <person name="Ohm R.A."/>
            <person name="Ortiz-Santana B."/>
            <person name="Ovrebo C."/>
            <person name="Racz N."/>
            <person name="Riley R."/>
            <person name="Savchenko A."/>
            <person name="Shiryaev A."/>
            <person name="Soop K."/>
            <person name="Spirin V."/>
            <person name="Szebenyi C."/>
            <person name="Tomsovsky M."/>
            <person name="Tulloss R.E."/>
            <person name="Uehling J."/>
            <person name="Grigoriev I.V."/>
            <person name="Vagvolgyi C."/>
            <person name="Papp T."/>
            <person name="Martin F.M."/>
            <person name="Miettinen O."/>
            <person name="Hibbett D.S."/>
            <person name="Nagy L.G."/>
        </authorList>
    </citation>
    <scope>NUCLEOTIDE SEQUENCE [LARGE SCALE GENOMIC DNA]</scope>
    <source>
        <strain evidence="1 2">CBS 121175</strain>
    </source>
</reference>
<name>A0A5C3L1M2_COPMA</name>
<accession>A0A5C3L1M2</accession>
<evidence type="ECO:0008006" key="3">
    <source>
        <dbReference type="Google" id="ProtNLM"/>
    </source>
</evidence>
<protein>
    <recommendedName>
        <fullName evidence="3">F-box domain-containing protein</fullName>
    </recommendedName>
</protein>
<dbReference type="EMBL" id="ML210249">
    <property type="protein sequence ID" value="TFK22108.1"/>
    <property type="molecule type" value="Genomic_DNA"/>
</dbReference>